<accession>A0AAV3RYC1</accession>
<dbReference type="Proteomes" id="UP001454036">
    <property type="component" value="Unassembled WGS sequence"/>
</dbReference>
<dbReference type="AlphaFoldDB" id="A0AAV3RYC1"/>
<proteinExistence type="predicted"/>
<reference evidence="1 2" key="1">
    <citation type="submission" date="2024-01" db="EMBL/GenBank/DDBJ databases">
        <title>The complete chloroplast genome sequence of Lithospermum erythrorhizon: insights into the phylogenetic relationship among Boraginaceae species and the maternal lineages of purple gromwells.</title>
        <authorList>
            <person name="Okada T."/>
            <person name="Watanabe K."/>
        </authorList>
    </citation>
    <scope>NUCLEOTIDE SEQUENCE [LARGE SCALE GENOMIC DNA]</scope>
</reference>
<evidence type="ECO:0000313" key="1">
    <source>
        <dbReference type="EMBL" id="GAA0186741.1"/>
    </source>
</evidence>
<protein>
    <submittedName>
        <fullName evidence="1">Uncharacterized protein</fullName>
    </submittedName>
</protein>
<dbReference type="EMBL" id="BAABME010013988">
    <property type="protein sequence ID" value="GAA0186741.1"/>
    <property type="molecule type" value="Genomic_DNA"/>
</dbReference>
<gene>
    <name evidence="1" type="ORF">LIER_34029</name>
</gene>
<name>A0AAV3RYC1_LITER</name>
<sequence>MSNENLVIKVVRTLPKKFVYKVTAIEEAQDLITVSVDELIGNLTTFEMSLDDRESSKKKGISLKVSSEDVNDQDLVETMNLLVKNINKPLKRFNKKPFSGSVIPHVTYRSNNRWKKPVKQGNYGIGVTKPTVIDTVDDNNEDEDDMIRRVA</sequence>
<organism evidence="1 2">
    <name type="scientific">Lithospermum erythrorhizon</name>
    <name type="common">Purple gromwell</name>
    <name type="synonym">Lithospermum officinale var. erythrorhizon</name>
    <dbReference type="NCBI Taxonomy" id="34254"/>
    <lineage>
        <taxon>Eukaryota</taxon>
        <taxon>Viridiplantae</taxon>
        <taxon>Streptophyta</taxon>
        <taxon>Embryophyta</taxon>
        <taxon>Tracheophyta</taxon>
        <taxon>Spermatophyta</taxon>
        <taxon>Magnoliopsida</taxon>
        <taxon>eudicotyledons</taxon>
        <taxon>Gunneridae</taxon>
        <taxon>Pentapetalae</taxon>
        <taxon>asterids</taxon>
        <taxon>lamiids</taxon>
        <taxon>Boraginales</taxon>
        <taxon>Boraginaceae</taxon>
        <taxon>Boraginoideae</taxon>
        <taxon>Lithospermeae</taxon>
        <taxon>Lithospermum</taxon>
    </lineage>
</organism>
<evidence type="ECO:0000313" key="2">
    <source>
        <dbReference type="Proteomes" id="UP001454036"/>
    </source>
</evidence>
<keyword evidence="2" id="KW-1185">Reference proteome</keyword>
<comment type="caution">
    <text evidence="1">The sequence shown here is derived from an EMBL/GenBank/DDBJ whole genome shotgun (WGS) entry which is preliminary data.</text>
</comment>